<gene>
    <name evidence="1" type="ORF">E0946_02670</name>
</gene>
<dbReference type="Proteomes" id="UP000294588">
    <property type="component" value="Unassembled WGS sequence"/>
</dbReference>
<comment type="caution">
    <text evidence="1">The sequence shown here is derived from an EMBL/GenBank/DDBJ whole genome shotgun (WGS) entry which is preliminary data.</text>
</comment>
<reference evidence="1" key="1">
    <citation type="submission" date="2019-03" db="EMBL/GenBank/DDBJ databases">
        <title>Candidatus Syntrophosphaera thermopropionivorans: a novel player in syntrophic propionate oxidation during anaerobic digestion.</title>
        <authorList>
            <person name="Dyksma S."/>
        </authorList>
    </citation>
    <scope>NUCLEOTIDE SEQUENCE</scope>
    <source>
        <strain evidence="1">W5</strain>
    </source>
</reference>
<proteinExistence type="predicted"/>
<sequence length="469" mass="54489">MKYKYIIFILLSVVLLIISACEINQLNSAEDHYKNKRYAAAIQELDNYIQTGKNGALITRGEILRSQCYYELGLRAIELENWDLSIKFLKLANSEEADKVLADVYKKLADKALEEGELELSFNLVNTILREIPHSELTAEMLSRRISFLLDTFIDYEQAWQDYMTLYNNYPNNVYEVAARKQIDRIIPSRMNYARRLYSSGYYSDALNILFELQKYPVGDPQAINKMICEAYMGQAENSLQQQNYLEAERLFRIAIQYDPSRKVEAEKRIEQMASLFVQKGDELVRQRDYDNALIHYQKAFDIIPDYPPAKQAIARLNTIKENVARANELYAQAEKAELAGKYSEALKLYRQANSLDSRPELTNKISQMQNLIEAQADPIAFTKRIINQYKGGIINTRIQKQKQELLKMFDPSEVQDSGWKIMITSNPLKYEARYDLITPTVSYYYVWLVNLRDGSLTPLNKLSEKTME</sequence>
<accession>A0AC61QK21</accession>
<dbReference type="EMBL" id="SMOG01000004">
    <property type="protein sequence ID" value="TDF73682.1"/>
    <property type="molecule type" value="Genomic_DNA"/>
</dbReference>
<organism evidence="1 2">
    <name type="scientific">Candidatus Syntrophosphaera thermopropionivorans</name>
    <dbReference type="NCBI Taxonomy" id="2593015"/>
    <lineage>
        <taxon>Bacteria</taxon>
        <taxon>Pseudomonadati</taxon>
        <taxon>Candidatus Cloacimonadota</taxon>
        <taxon>Candidatus Cloacimonadia</taxon>
        <taxon>Candidatus Cloacimonadales</taxon>
        <taxon>Candidatus Cloacimonadaceae</taxon>
        <taxon>Candidatus Syntrophosphaera</taxon>
    </lineage>
</organism>
<evidence type="ECO:0000313" key="2">
    <source>
        <dbReference type="Proteomes" id="UP000294588"/>
    </source>
</evidence>
<protein>
    <submittedName>
        <fullName evidence="1">Uncharacterized protein</fullName>
    </submittedName>
</protein>
<evidence type="ECO:0000313" key="1">
    <source>
        <dbReference type="EMBL" id="TDF73682.1"/>
    </source>
</evidence>
<keyword evidence="2" id="KW-1185">Reference proteome</keyword>
<name>A0AC61QK21_9BACT</name>